<dbReference type="RefSeq" id="WP_044839612.1">
    <property type="nucleotide sequence ID" value="NZ_CP059733.1"/>
</dbReference>
<sequence>MSKFHLCEDEAKISEFSSDLITLCDEFGEFSDECAFICDAFAAVASEPECINEDISEGFRHVSYRLKCQVKDYYQRINQLHMAFHGHLQQADTNPDDDD</sequence>
<keyword evidence="2" id="KW-1185">Reference proteome</keyword>
<protein>
    <submittedName>
        <fullName evidence="1">Uncharacterized protein</fullName>
    </submittedName>
</protein>
<dbReference type="Proteomes" id="UP000032352">
    <property type="component" value="Chromosome"/>
</dbReference>
<reference evidence="1 2" key="2">
    <citation type="journal article" date="2022" name="Mar. Drugs">
        <title>Bioassay-Guided Fractionation Leads to the Detection of Cholic Acid Generated by the Rare Thalassomonas sp.</title>
        <authorList>
            <person name="Pheiffer F."/>
            <person name="Schneider Y.K."/>
            <person name="Hansen E.H."/>
            <person name="Andersen J.H."/>
            <person name="Isaksson J."/>
            <person name="Busche T."/>
            <person name="R C."/>
            <person name="Kalinowski J."/>
            <person name="Zyl L.V."/>
            <person name="Trindade M."/>
        </authorList>
    </citation>
    <scope>NUCLEOTIDE SEQUENCE [LARGE SCALE GENOMIC DNA]</scope>
    <source>
        <strain evidence="1 2">XOM25</strain>
    </source>
</reference>
<dbReference type="AlphaFoldDB" id="A0AAE9Z2E8"/>
<dbReference type="KEGG" id="tvd:SG34_026330"/>
<dbReference type="EMBL" id="CP059733">
    <property type="protein sequence ID" value="WDE04789.1"/>
    <property type="molecule type" value="Genomic_DNA"/>
</dbReference>
<accession>A0AAE9Z2E8</accession>
<evidence type="ECO:0000313" key="1">
    <source>
        <dbReference type="EMBL" id="WDE04789.1"/>
    </source>
</evidence>
<proteinExistence type="predicted"/>
<gene>
    <name evidence="1" type="ORF">SG34_026330</name>
</gene>
<evidence type="ECO:0000313" key="2">
    <source>
        <dbReference type="Proteomes" id="UP000032352"/>
    </source>
</evidence>
<reference evidence="1 2" key="1">
    <citation type="journal article" date="2015" name="Genome Announc.">
        <title>Draft Genome Sequences of Marine Isolates of Thalassomonas viridans and Thalassomonas actiniarum.</title>
        <authorList>
            <person name="Olonade I."/>
            <person name="van Zyl L.J."/>
            <person name="Trindade M."/>
        </authorList>
    </citation>
    <scope>NUCLEOTIDE SEQUENCE [LARGE SCALE GENOMIC DNA]</scope>
    <source>
        <strain evidence="1 2">XOM25</strain>
    </source>
</reference>
<name>A0AAE9Z2E8_9GAMM</name>
<organism evidence="1 2">
    <name type="scientific">Thalassomonas viridans</name>
    <dbReference type="NCBI Taxonomy" id="137584"/>
    <lineage>
        <taxon>Bacteria</taxon>
        <taxon>Pseudomonadati</taxon>
        <taxon>Pseudomonadota</taxon>
        <taxon>Gammaproteobacteria</taxon>
        <taxon>Alteromonadales</taxon>
        <taxon>Colwelliaceae</taxon>
        <taxon>Thalassomonas</taxon>
    </lineage>
</organism>